<proteinExistence type="predicted"/>
<feature type="compositionally biased region" description="Low complexity" evidence="1">
    <location>
        <begin position="83"/>
        <end position="93"/>
    </location>
</feature>
<organism evidence="3 4">
    <name type="scientific">Olpidium bornovanus</name>
    <dbReference type="NCBI Taxonomy" id="278681"/>
    <lineage>
        <taxon>Eukaryota</taxon>
        <taxon>Fungi</taxon>
        <taxon>Fungi incertae sedis</taxon>
        <taxon>Olpidiomycota</taxon>
        <taxon>Olpidiomycotina</taxon>
        <taxon>Olpidiomycetes</taxon>
        <taxon>Olpidiales</taxon>
        <taxon>Olpidiaceae</taxon>
        <taxon>Olpidium</taxon>
    </lineage>
</organism>
<dbReference type="OrthoDB" id="10252509at2759"/>
<evidence type="ECO:0000313" key="4">
    <source>
        <dbReference type="Proteomes" id="UP000673691"/>
    </source>
</evidence>
<keyword evidence="4" id="KW-1185">Reference proteome</keyword>
<dbReference type="InterPro" id="IPR040892">
    <property type="entry name" value="RPN1_N"/>
</dbReference>
<sequence length="196" mass="21338">MGKDKVTIKVPAEDPDQSNDAGGQPASTSAVEKATEKSDKDKDKQPEELVVRTRPAAQGRVGNARRTAEGTQGADGPPPQPSALPARSRARQASQRNFPALILTVIGQQENNSDLYRPALETLRTLIRTSTSSMTSVPKPLKFLRPHYSSLKADVYERWPDSDNKASFECTNPVAASASALLAFFRRGLTRSTTRF</sequence>
<dbReference type="AlphaFoldDB" id="A0A8H8A1M1"/>
<dbReference type="Proteomes" id="UP000673691">
    <property type="component" value="Unassembled WGS sequence"/>
</dbReference>
<gene>
    <name evidence="3" type="ORF">BJ554DRAFT_7256</name>
</gene>
<feature type="domain" description="RPN1 N-terminal" evidence="2">
    <location>
        <begin position="106"/>
        <end position="168"/>
    </location>
</feature>
<protein>
    <recommendedName>
        <fullName evidence="2">RPN1 N-terminal domain-containing protein</fullName>
    </recommendedName>
</protein>
<comment type="caution">
    <text evidence="3">The sequence shown here is derived from an EMBL/GenBank/DDBJ whole genome shotgun (WGS) entry which is preliminary data.</text>
</comment>
<dbReference type="EMBL" id="JAEFCI010000552">
    <property type="protein sequence ID" value="KAG5463469.1"/>
    <property type="molecule type" value="Genomic_DNA"/>
</dbReference>
<evidence type="ECO:0000259" key="2">
    <source>
        <dbReference type="Pfam" id="PF17781"/>
    </source>
</evidence>
<feature type="compositionally biased region" description="Polar residues" evidence="1">
    <location>
        <begin position="18"/>
        <end position="30"/>
    </location>
</feature>
<name>A0A8H8A1M1_9FUNG</name>
<accession>A0A8H8A1M1</accession>
<feature type="region of interest" description="Disordered" evidence="1">
    <location>
        <begin position="1"/>
        <end position="93"/>
    </location>
</feature>
<reference evidence="3 4" key="1">
    <citation type="journal article" name="Sci. Rep.">
        <title>Genome-scale phylogenetic analyses confirm Olpidium as the closest living zoosporic fungus to the non-flagellated, terrestrial fungi.</title>
        <authorList>
            <person name="Chang Y."/>
            <person name="Rochon D."/>
            <person name="Sekimoto S."/>
            <person name="Wang Y."/>
            <person name="Chovatia M."/>
            <person name="Sandor L."/>
            <person name="Salamov A."/>
            <person name="Grigoriev I.V."/>
            <person name="Stajich J.E."/>
            <person name="Spatafora J.W."/>
        </authorList>
    </citation>
    <scope>NUCLEOTIDE SEQUENCE [LARGE SCALE GENOMIC DNA]</scope>
    <source>
        <strain evidence="3">S191</strain>
    </source>
</reference>
<evidence type="ECO:0000256" key="1">
    <source>
        <dbReference type="SAM" id="MobiDB-lite"/>
    </source>
</evidence>
<feature type="compositionally biased region" description="Basic and acidic residues" evidence="1">
    <location>
        <begin position="33"/>
        <end position="51"/>
    </location>
</feature>
<dbReference type="Pfam" id="PF17781">
    <property type="entry name" value="RPN1_RPN2_N"/>
    <property type="match status" value="1"/>
</dbReference>
<evidence type="ECO:0000313" key="3">
    <source>
        <dbReference type="EMBL" id="KAG5463469.1"/>
    </source>
</evidence>